<dbReference type="InterPro" id="IPR036238">
    <property type="entry name" value="Transglutaminase_C_sf"/>
</dbReference>
<comment type="caution">
    <text evidence="2">The sequence shown here is derived from an EMBL/GenBank/DDBJ whole genome shotgun (WGS) entry which is preliminary data.</text>
</comment>
<organism evidence="2 3">
    <name type="scientific">Desmophyllum pertusum</name>
    <dbReference type="NCBI Taxonomy" id="174260"/>
    <lineage>
        <taxon>Eukaryota</taxon>
        <taxon>Metazoa</taxon>
        <taxon>Cnidaria</taxon>
        <taxon>Anthozoa</taxon>
        <taxon>Hexacorallia</taxon>
        <taxon>Scleractinia</taxon>
        <taxon>Caryophylliina</taxon>
        <taxon>Caryophylliidae</taxon>
        <taxon>Desmophyllum</taxon>
    </lineage>
</organism>
<keyword evidence="3" id="KW-1185">Reference proteome</keyword>
<dbReference type="EMBL" id="MU826380">
    <property type="protein sequence ID" value="KAJ7377352.1"/>
    <property type="molecule type" value="Genomic_DNA"/>
</dbReference>
<evidence type="ECO:0000313" key="2">
    <source>
        <dbReference type="EMBL" id="KAJ7377352.1"/>
    </source>
</evidence>
<feature type="domain" description="Transglutaminase-like" evidence="1">
    <location>
        <begin position="102"/>
        <end position="194"/>
    </location>
</feature>
<sequence>MTAGAFGWELPRNTVECHGTSAQFEDVSLNSCLWLLERAQLVTGARANPLRVTRCISAMANFNDKDGGVLYGRWDSNYPKDTTPPTAWSGSVAILEQFWQKKNVVKFAQCWVFSGLVTTLLRTIGIPTRSVTNFASAHDSDASMTIDFHFDEDGKPLKELDDSVWNFHVWNESWFKRPDLPGGHDGWQAHDATPQETSEGVFRCGPASVKAVKQGEVYLPFDTNFVFAEVNGDRVFWEVEENGAMKVIRVDKKCIGKMISTKSVGSDKRDDITHEYKHPEGSIQERRAVEMAHKYSSRKDQAIYRLPIEDVKFSFELPDEVPIGKNVSVALKMKNSTYQSRTIRGKMTGMIGFYTGISCKDLKRGDF</sequence>
<dbReference type="OrthoDB" id="437511at2759"/>
<evidence type="ECO:0000259" key="1">
    <source>
        <dbReference type="SMART" id="SM00460"/>
    </source>
</evidence>
<gene>
    <name evidence="2" type="ORF">OS493_029711</name>
</gene>
<dbReference type="InterPro" id="IPR038765">
    <property type="entry name" value="Papain-like_cys_pep_sf"/>
</dbReference>
<evidence type="ECO:0000313" key="3">
    <source>
        <dbReference type="Proteomes" id="UP001163046"/>
    </source>
</evidence>
<proteinExistence type="predicted"/>
<dbReference type="AlphaFoldDB" id="A0A9X0CVA3"/>
<dbReference type="InterPro" id="IPR013783">
    <property type="entry name" value="Ig-like_fold"/>
</dbReference>
<dbReference type="PANTHER" id="PTHR11590">
    <property type="entry name" value="PROTEIN-GLUTAMINE GAMMA-GLUTAMYLTRANSFERASE"/>
    <property type="match status" value="1"/>
</dbReference>
<reference evidence="2" key="1">
    <citation type="submission" date="2023-01" db="EMBL/GenBank/DDBJ databases">
        <title>Genome assembly of the deep-sea coral Lophelia pertusa.</title>
        <authorList>
            <person name="Herrera S."/>
            <person name="Cordes E."/>
        </authorList>
    </citation>
    <scope>NUCLEOTIDE SEQUENCE</scope>
    <source>
        <strain evidence="2">USNM1676648</strain>
        <tissue evidence="2">Polyp</tissue>
    </source>
</reference>
<protein>
    <recommendedName>
        <fullName evidence="1">Transglutaminase-like domain-containing protein</fullName>
    </recommendedName>
</protein>
<dbReference type="Gene3D" id="3.90.260.10">
    <property type="entry name" value="Transglutaminase-like"/>
    <property type="match status" value="1"/>
</dbReference>
<dbReference type="Gene3D" id="2.60.40.10">
    <property type="entry name" value="Immunoglobulins"/>
    <property type="match status" value="1"/>
</dbReference>
<dbReference type="Proteomes" id="UP001163046">
    <property type="component" value="Unassembled WGS sequence"/>
</dbReference>
<accession>A0A9X0CVA3</accession>
<dbReference type="InterPro" id="IPR002931">
    <property type="entry name" value="Transglutaminase-like"/>
</dbReference>
<dbReference type="InterPro" id="IPR050779">
    <property type="entry name" value="Transglutaminase"/>
</dbReference>
<name>A0A9X0CVA3_9CNID</name>
<dbReference type="Pfam" id="PF01841">
    <property type="entry name" value="Transglut_core"/>
    <property type="match status" value="1"/>
</dbReference>
<dbReference type="SUPFAM" id="SSF54001">
    <property type="entry name" value="Cysteine proteinases"/>
    <property type="match status" value="1"/>
</dbReference>
<dbReference type="GO" id="GO:0003810">
    <property type="term" value="F:protein-glutamine gamma-glutamyltransferase activity"/>
    <property type="evidence" value="ECO:0007669"/>
    <property type="project" value="InterPro"/>
</dbReference>
<dbReference type="SUPFAM" id="SSF49309">
    <property type="entry name" value="Transglutaminase, two C-terminal domains"/>
    <property type="match status" value="1"/>
</dbReference>
<dbReference type="InterPro" id="IPR036985">
    <property type="entry name" value="Transglutaminase-like_sf"/>
</dbReference>
<dbReference type="FunFam" id="3.90.260.10:FF:000002">
    <property type="entry name" value="Erythrocyte membrane protein band 4.2"/>
    <property type="match status" value="1"/>
</dbReference>
<dbReference type="SMART" id="SM00460">
    <property type="entry name" value="TGc"/>
    <property type="match status" value="1"/>
</dbReference>
<dbReference type="PANTHER" id="PTHR11590:SF40">
    <property type="entry name" value="HEMOCYTE PROTEIN-GLUTAMINE GAMMA-GLUTAMYLTRANSFERASE-LIKE PROTEIN"/>
    <property type="match status" value="1"/>
</dbReference>